<comment type="caution">
    <text evidence="3">The sequence shown here is derived from an EMBL/GenBank/DDBJ whole genome shotgun (WGS) entry which is preliminary data.</text>
</comment>
<dbReference type="Proteomes" id="UP000230002">
    <property type="component" value="Unassembled WGS sequence"/>
</dbReference>
<evidence type="ECO:0000313" key="3">
    <source>
        <dbReference type="EMBL" id="PIL26322.1"/>
    </source>
</evidence>
<accession>A0A2G8RXT9</accession>
<name>A0A2G8RXT9_9APHY</name>
<dbReference type="PANTHER" id="PTHR10622:SF10">
    <property type="entry name" value="HET DOMAIN-CONTAINING PROTEIN"/>
    <property type="match status" value="1"/>
</dbReference>
<dbReference type="STRING" id="1077348.A0A2G8RXT9"/>
<protein>
    <recommendedName>
        <fullName evidence="2">Heterokaryon incompatibility domain-containing protein</fullName>
    </recommendedName>
</protein>
<dbReference type="AlphaFoldDB" id="A0A2G8RXT9"/>
<feature type="region of interest" description="Disordered" evidence="1">
    <location>
        <begin position="696"/>
        <end position="737"/>
    </location>
</feature>
<gene>
    <name evidence="3" type="ORF">GSI_12078</name>
</gene>
<organism evidence="3 4">
    <name type="scientific">Ganoderma sinense ZZ0214-1</name>
    <dbReference type="NCBI Taxonomy" id="1077348"/>
    <lineage>
        <taxon>Eukaryota</taxon>
        <taxon>Fungi</taxon>
        <taxon>Dikarya</taxon>
        <taxon>Basidiomycota</taxon>
        <taxon>Agaricomycotina</taxon>
        <taxon>Agaricomycetes</taxon>
        <taxon>Polyporales</taxon>
        <taxon>Polyporaceae</taxon>
        <taxon>Ganoderma</taxon>
    </lineage>
</organism>
<feature type="domain" description="Heterokaryon incompatibility" evidence="2">
    <location>
        <begin position="105"/>
        <end position="203"/>
    </location>
</feature>
<evidence type="ECO:0000313" key="4">
    <source>
        <dbReference type="Proteomes" id="UP000230002"/>
    </source>
</evidence>
<feature type="compositionally biased region" description="Low complexity" evidence="1">
    <location>
        <begin position="716"/>
        <end position="737"/>
    </location>
</feature>
<dbReference type="InterPro" id="IPR010730">
    <property type="entry name" value="HET"/>
</dbReference>
<reference evidence="3 4" key="1">
    <citation type="journal article" date="2015" name="Sci. Rep.">
        <title>Chromosome-level genome map provides insights into diverse defense mechanisms in the medicinal fungus Ganoderma sinense.</title>
        <authorList>
            <person name="Zhu Y."/>
            <person name="Xu J."/>
            <person name="Sun C."/>
            <person name="Zhou S."/>
            <person name="Xu H."/>
            <person name="Nelson D.R."/>
            <person name="Qian J."/>
            <person name="Song J."/>
            <person name="Luo H."/>
            <person name="Xiang L."/>
            <person name="Li Y."/>
            <person name="Xu Z."/>
            <person name="Ji A."/>
            <person name="Wang L."/>
            <person name="Lu S."/>
            <person name="Hayward A."/>
            <person name="Sun W."/>
            <person name="Li X."/>
            <person name="Schwartz D.C."/>
            <person name="Wang Y."/>
            <person name="Chen S."/>
        </authorList>
    </citation>
    <scope>NUCLEOTIDE SEQUENCE [LARGE SCALE GENOMIC DNA]</scope>
    <source>
        <strain evidence="3 4">ZZ0214-1</strain>
    </source>
</reference>
<dbReference type="OrthoDB" id="2749026at2759"/>
<keyword evidence="4" id="KW-1185">Reference proteome</keyword>
<evidence type="ECO:0000256" key="1">
    <source>
        <dbReference type="SAM" id="MobiDB-lite"/>
    </source>
</evidence>
<sequence length="745" mass="83376">MTPSRGPDPEEGVCRGEIHTQRTAPPSKSFLHRLVRPRLLTLFSDPSASLLPAVRTRGYRVPHSVPPCYSHLLGAPTEHHTMWLLSTDRAELRYFVRNFDATGGYAILSHTWDGEEQTLQDVRAIGERCRASGTNPREDPALSAKIRECCLLAERHGYHWVWIDSCCIDKTSSSELSEVINSMFRWYKESEVCFAYLADVSGDCVLDAPDSAFRKSRWHTRGWTLQELVAPDVVIFLSWDWRELGNKAALAKLLQDITNVDARALTQEMKPVQWSIAVRMSWASCRKTTRVEDEAYCLMGLFGVSMPTNYGEGKRAFVRLQYEIMQHETDMSLFAFGYCVQQDRGAELCFCPQEEINIPRRYLMADSPRELRYSLDYIPNLGKNAIQQYPPPPDSGLSSPFDGVDGGIELPRVAVTSYGIKLRLPVYEADGITIAVLLCEGIYGHKYGLFLTRDPLGKDPKRPRYFTGCAYTTPATGSGKFVARTVNLGEDLYNLTFNGKPVKAAWRTFYVVPTISDRHSAGVTTPDLIINCNPASRFRVPRWLVARLTSLQFSVLQVRNTETLQVLDIHLTTVARIYISFGSCCVQHERDCDVDGPPQLWARVEVLLDHVRTDTFPHDCSEDHVDSESWAPRSKIVGDTERAVRLALMPSTREPDSAFVVHLELLGDVFKEMLQEPGVPSLFPSVADLERNALRPAPNDPIQVAPAPSCTHAHSKPSSSGDPPSTSSPTPLSVPSESLAVTWVV</sequence>
<dbReference type="PANTHER" id="PTHR10622">
    <property type="entry name" value="HET DOMAIN-CONTAINING PROTEIN"/>
    <property type="match status" value="1"/>
</dbReference>
<evidence type="ECO:0000259" key="2">
    <source>
        <dbReference type="Pfam" id="PF06985"/>
    </source>
</evidence>
<dbReference type="EMBL" id="AYKW01000045">
    <property type="protein sequence ID" value="PIL26322.1"/>
    <property type="molecule type" value="Genomic_DNA"/>
</dbReference>
<dbReference type="Pfam" id="PF06985">
    <property type="entry name" value="HET"/>
    <property type="match status" value="1"/>
</dbReference>
<proteinExistence type="predicted"/>